<dbReference type="InterPro" id="IPR029787">
    <property type="entry name" value="Nucleotide_cyclase"/>
</dbReference>
<feature type="domain" description="Guanylate cyclase" evidence="4">
    <location>
        <begin position="28"/>
        <end position="155"/>
    </location>
</feature>
<dbReference type="PANTHER" id="PTHR16305">
    <property type="entry name" value="TESTICULAR SOLUBLE ADENYLYL CYCLASE"/>
    <property type="match status" value="1"/>
</dbReference>
<evidence type="ECO:0000259" key="4">
    <source>
        <dbReference type="PROSITE" id="PS50125"/>
    </source>
</evidence>
<feature type="compositionally biased region" description="Basic and acidic residues" evidence="3">
    <location>
        <begin position="581"/>
        <end position="596"/>
    </location>
</feature>
<keyword evidence="2" id="KW-0067">ATP-binding</keyword>
<dbReference type="Pfam" id="PF00211">
    <property type="entry name" value="Guanylate_cyc"/>
    <property type="match status" value="1"/>
</dbReference>
<evidence type="ECO:0000256" key="1">
    <source>
        <dbReference type="ARBA" id="ARBA00022741"/>
    </source>
</evidence>
<dbReference type="SUPFAM" id="SSF52540">
    <property type="entry name" value="P-loop containing nucleoside triphosphate hydrolases"/>
    <property type="match status" value="1"/>
</dbReference>
<sequence length="792" mass="80271">MLITTPVGSREAVSAARWPVPEERRTVTVLFVDIVGSTGLVERLDPEDVRTLQRAYFGTVSGVLRRWRGVVEKYVGDAVMALFGAHGCDGFDAYRAVRAGLEIQAALDRRPAGNTRLRVRVGVATGEVLVDLTGAHDGGHGAASGAVITTAARLQEYAPPGGVVVCPSTRRAVAGLVEQRPLATMTMAGKAEPMDVWRVTGVSRHRPARHHGPLVGRRRELADAADEVVRALRERRPRWVSLAGPPGSGRSRLLHELTRAVSRVDGAEVRWCVAHCPPYPDGELAPLADLVRALLRPETPARPLPGSTTGDPGWAAASPALAAFLAAPDDPATAARAVTACHELLLDRAAGAPVVVAVDDVDRAAPALRRFLRRLHATAGDRRLALAVVTTHSGGRADPSPGPGDRWRRVWLAPLGTRDSGRLLRHLLDRAGRPAALVARLLPLVGGNPAVATAYAEDSGDEPAGVPAAARRLVDARLDRLDGAQRAVLMAGATAGGALAAATVEKMLGWASGRAGPVLRTLAAAGLLRRTRAGGWAVTEPVVARVAAYRLPRAARADFARRMRGDGTTGRPVGVPATRRAGAESRLDVPRGDVDGRATCPLGVGRSRRSGGGARPAPVPPLRSAGGRAVPDHPGYGVPAAAGTGPPTAGGSPPAYPARSATVATTRCGPAAPNRSGTEAATPIRAAASAPSGTGAATRAGAGAATRAGAGASAPSGAGASAPSGAGAATPAGAGASAPSGAGASAPAGAGAVVRLGAGSVTRAGSTTGPPERAGRPRRGTAAPPVALGLAA</sequence>
<evidence type="ECO:0000256" key="3">
    <source>
        <dbReference type="SAM" id="MobiDB-lite"/>
    </source>
</evidence>
<dbReference type="PROSITE" id="PS50125">
    <property type="entry name" value="GUANYLATE_CYCLASE_2"/>
    <property type="match status" value="1"/>
</dbReference>
<accession>A0ABW7ZID0</accession>
<proteinExistence type="predicted"/>
<dbReference type="Gene3D" id="3.30.70.1230">
    <property type="entry name" value="Nucleotide cyclase"/>
    <property type="match status" value="1"/>
</dbReference>
<dbReference type="RefSeq" id="WP_396768676.1">
    <property type="nucleotide sequence ID" value="NZ_JBITLA010000003.1"/>
</dbReference>
<keyword evidence="6" id="KW-1185">Reference proteome</keyword>
<dbReference type="Pfam" id="PF13191">
    <property type="entry name" value="AAA_16"/>
    <property type="match status" value="1"/>
</dbReference>
<feature type="compositionally biased region" description="Low complexity" evidence="3">
    <location>
        <begin position="634"/>
        <end position="653"/>
    </location>
</feature>
<dbReference type="PANTHER" id="PTHR16305:SF28">
    <property type="entry name" value="GUANYLATE CYCLASE DOMAIN-CONTAINING PROTEIN"/>
    <property type="match status" value="1"/>
</dbReference>
<evidence type="ECO:0000313" key="6">
    <source>
        <dbReference type="Proteomes" id="UP001612812"/>
    </source>
</evidence>
<dbReference type="InterPro" id="IPR041664">
    <property type="entry name" value="AAA_16"/>
</dbReference>
<dbReference type="SMART" id="SM00044">
    <property type="entry name" value="CYCc"/>
    <property type="match status" value="1"/>
</dbReference>
<feature type="compositionally biased region" description="Low complexity" evidence="3">
    <location>
        <begin position="680"/>
        <end position="748"/>
    </location>
</feature>
<organism evidence="5 6">
    <name type="scientific">Micromonospora maritima</name>
    <dbReference type="NCBI Taxonomy" id="986711"/>
    <lineage>
        <taxon>Bacteria</taxon>
        <taxon>Bacillati</taxon>
        <taxon>Actinomycetota</taxon>
        <taxon>Actinomycetes</taxon>
        <taxon>Micromonosporales</taxon>
        <taxon>Micromonosporaceae</taxon>
        <taxon>Micromonospora</taxon>
    </lineage>
</organism>
<dbReference type="CDD" id="cd07302">
    <property type="entry name" value="CHD"/>
    <property type="match status" value="1"/>
</dbReference>
<name>A0ABW7ZID0_9ACTN</name>
<dbReference type="Proteomes" id="UP001612812">
    <property type="component" value="Unassembled WGS sequence"/>
</dbReference>
<gene>
    <name evidence="5" type="ORF">ACIBP4_09965</name>
</gene>
<dbReference type="EMBL" id="JBITLE010000003">
    <property type="protein sequence ID" value="MFI7262610.1"/>
    <property type="molecule type" value="Genomic_DNA"/>
</dbReference>
<feature type="region of interest" description="Disordered" evidence="3">
    <location>
        <begin position="564"/>
        <end position="748"/>
    </location>
</feature>
<dbReference type="InterPro" id="IPR027417">
    <property type="entry name" value="P-loop_NTPase"/>
</dbReference>
<keyword evidence="1" id="KW-0547">Nucleotide-binding</keyword>
<protein>
    <submittedName>
        <fullName evidence="5">AAA family ATPase</fullName>
    </submittedName>
</protein>
<dbReference type="SUPFAM" id="SSF55073">
    <property type="entry name" value="Nucleotide cyclase"/>
    <property type="match status" value="1"/>
</dbReference>
<dbReference type="Gene3D" id="3.40.50.300">
    <property type="entry name" value="P-loop containing nucleotide triphosphate hydrolases"/>
    <property type="match status" value="1"/>
</dbReference>
<dbReference type="InterPro" id="IPR001054">
    <property type="entry name" value="A/G_cyclase"/>
</dbReference>
<evidence type="ECO:0000313" key="5">
    <source>
        <dbReference type="EMBL" id="MFI7262610.1"/>
    </source>
</evidence>
<feature type="region of interest" description="Disordered" evidence="3">
    <location>
        <begin position="760"/>
        <end position="792"/>
    </location>
</feature>
<feature type="compositionally biased region" description="Low complexity" evidence="3">
    <location>
        <begin position="760"/>
        <end position="772"/>
    </location>
</feature>
<comment type="caution">
    <text evidence="5">The sequence shown here is derived from an EMBL/GenBank/DDBJ whole genome shotgun (WGS) entry which is preliminary data.</text>
</comment>
<reference evidence="5 6" key="1">
    <citation type="submission" date="2024-10" db="EMBL/GenBank/DDBJ databases">
        <title>The Natural Products Discovery Center: Release of the First 8490 Sequenced Strains for Exploring Actinobacteria Biosynthetic Diversity.</title>
        <authorList>
            <person name="Kalkreuter E."/>
            <person name="Kautsar S.A."/>
            <person name="Yang D."/>
            <person name="Bader C.D."/>
            <person name="Teijaro C.N."/>
            <person name="Fluegel L."/>
            <person name="Davis C.M."/>
            <person name="Simpson J.R."/>
            <person name="Lauterbach L."/>
            <person name="Steele A.D."/>
            <person name="Gui C."/>
            <person name="Meng S."/>
            <person name="Li G."/>
            <person name="Viehrig K."/>
            <person name="Ye F."/>
            <person name="Su P."/>
            <person name="Kiefer A.F."/>
            <person name="Nichols A."/>
            <person name="Cepeda A.J."/>
            <person name="Yan W."/>
            <person name="Fan B."/>
            <person name="Jiang Y."/>
            <person name="Adhikari A."/>
            <person name="Zheng C.-J."/>
            <person name="Schuster L."/>
            <person name="Cowan T.M."/>
            <person name="Smanski M.J."/>
            <person name="Chevrette M.G."/>
            <person name="De Carvalho L.P.S."/>
            <person name="Shen B."/>
        </authorList>
    </citation>
    <scope>NUCLEOTIDE SEQUENCE [LARGE SCALE GENOMIC DNA]</scope>
    <source>
        <strain evidence="5 6">NPDC049845</strain>
    </source>
</reference>
<evidence type="ECO:0000256" key="2">
    <source>
        <dbReference type="ARBA" id="ARBA00022840"/>
    </source>
</evidence>